<evidence type="ECO:0000256" key="5">
    <source>
        <dbReference type="ARBA" id="ARBA00022679"/>
    </source>
</evidence>
<evidence type="ECO:0000256" key="11">
    <source>
        <dbReference type="SAM" id="Phobius"/>
    </source>
</evidence>
<evidence type="ECO:0000256" key="7">
    <source>
        <dbReference type="ARBA" id="ARBA00022777"/>
    </source>
</evidence>
<dbReference type="CDD" id="cd06225">
    <property type="entry name" value="HAMP"/>
    <property type="match status" value="1"/>
</dbReference>
<proteinExistence type="predicted"/>
<evidence type="ECO:0000259" key="13">
    <source>
        <dbReference type="PROSITE" id="PS50885"/>
    </source>
</evidence>
<dbReference type="InterPro" id="IPR050428">
    <property type="entry name" value="TCS_sensor_his_kinase"/>
</dbReference>
<dbReference type="InterPro" id="IPR036097">
    <property type="entry name" value="HisK_dim/P_sf"/>
</dbReference>
<keyword evidence="8 11" id="KW-1133">Transmembrane helix</keyword>
<name>A0A1H0FQR9_9PSEU</name>
<dbReference type="SUPFAM" id="SSF158472">
    <property type="entry name" value="HAMP domain-like"/>
    <property type="match status" value="1"/>
</dbReference>
<evidence type="ECO:0000256" key="8">
    <source>
        <dbReference type="ARBA" id="ARBA00022989"/>
    </source>
</evidence>
<evidence type="ECO:0000256" key="4">
    <source>
        <dbReference type="ARBA" id="ARBA00022553"/>
    </source>
</evidence>
<dbReference type="SMART" id="SM00304">
    <property type="entry name" value="HAMP"/>
    <property type="match status" value="1"/>
</dbReference>
<dbReference type="OrthoDB" id="5242752at2"/>
<dbReference type="SUPFAM" id="SSF47384">
    <property type="entry name" value="Homodimeric domain of signal transducing histidine kinase"/>
    <property type="match status" value="1"/>
</dbReference>
<feature type="domain" description="HAMP" evidence="13">
    <location>
        <begin position="185"/>
        <end position="237"/>
    </location>
</feature>
<dbReference type="InterPro" id="IPR003594">
    <property type="entry name" value="HATPase_dom"/>
</dbReference>
<dbReference type="SMART" id="SM00388">
    <property type="entry name" value="HisKA"/>
    <property type="match status" value="1"/>
</dbReference>
<dbReference type="EC" id="2.7.13.3" evidence="3"/>
<dbReference type="CDD" id="cd00082">
    <property type="entry name" value="HisKA"/>
    <property type="match status" value="1"/>
</dbReference>
<comment type="catalytic activity">
    <reaction evidence="1">
        <text>ATP + protein L-histidine = ADP + protein N-phospho-L-histidine.</text>
        <dbReference type="EC" id="2.7.13.3"/>
    </reaction>
</comment>
<dbReference type="CDD" id="cd00075">
    <property type="entry name" value="HATPase"/>
    <property type="match status" value="1"/>
</dbReference>
<protein>
    <recommendedName>
        <fullName evidence="3">histidine kinase</fullName>
        <ecNumber evidence="3">2.7.13.3</ecNumber>
    </recommendedName>
</protein>
<dbReference type="SMART" id="SM00387">
    <property type="entry name" value="HATPase_c"/>
    <property type="match status" value="1"/>
</dbReference>
<evidence type="ECO:0000256" key="6">
    <source>
        <dbReference type="ARBA" id="ARBA00022692"/>
    </source>
</evidence>
<evidence type="ECO:0000256" key="3">
    <source>
        <dbReference type="ARBA" id="ARBA00012438"/>
    </source>
</evidence>
<dbReference type="Gene3D" id="3.30.565.10">
    <property type="entry name" value="Histidine kinase-like ATPase, C-terminal domain"/>
    <property type="match status" value="1"/>
</dbReference>
<keyword evidence="15" id="KW-1185">Reference proteome</keyword>
<accession>A0A1H0FQR9</accession>
<evidence type="ECO:0000259" key="12">
    <source>
        <dbReference type="PROSITE" id="PS50109"/>
    </source>
</evidence>
<evidence type="ECO:0000256" key="9">
    <source>
        <dbReference type="ARBA" id="ARBA00023012"/>
    </source>
</evidence>
<feature type="domain" description="Histidine kinase" evidence="12">
    <location>
        <begin position="245"/>
        <end position="451"/>
    </location>
</feature>
<sequence>MWPDTPALRLGLRGRVMLTFTLGAALVSVLLAVSVFTISRGYLLDQRERSADRLASADADVVRARLAEPGTSPQDALAAVDPPTGTRLLLFSRGSWYTANGVTEDDLPPDDLRDSVADGERAIAPLTVRDVPYFVVGIPLDDGAFYEFSPVIELRSTIQILGTVLVICAIAATIAAALVGRWASRRVLQPLRPISQTAASIAAGNLDTRLPGADDRDLDVIVSSFNSMVDSLQQRIERERRFVGDVTHELRTPLTTLVTSVEVMRNHAGELPDRPRQALDLIVSELDHLRGMLDDLLALARTEAGLHHDEEEPLDLHDLLTHVLAGRPAVALHAEPGVRIRGRKLALVRAFTNLIDNADRHGGGLTRVSLTADTDTVTVHLDDRGPGVPTADRAQIFERFATGHTARGAASGTGLGLALVAETMAVHHGAVECADAPGGGARFTVTLPLAGSSEDDEQAL</sequence>
<evidence type="ECO:0000256" key="1">
    <source>
        <dbReference type="ARBA" id="ARBA00000085"/>
    </source>
</evidence>
<reference evidence="15" key="1">
    <citation type="submission" date="2016-10" db="EMBL/GenBank/DDBJ databases">
        <authorList>
            <person name="Varghese N."/>
            <person name="Submissions S."/>
        </authorList>
    </citation>
    <scope>NUCLEOTIDE SEQUENCE [LARGE SCALE GENOMIC DNA]</scope>
    <source>
        <strain evidence="15">IBRC-M 10655</strain>
    </source>
</reference>
<dbReference type="Pfam" id="PF00672">
    <property type="entry name" value="HAMP"/>
    <property type="match status" value="1"/>
</dbReference>
<dbReference type="Proteomes" id="UP000199651">
    <property type="component" value="Unassembled WGS sequence"/>
</dbReference>
<dbReference type="AlphaFoldDB" id="A0A1H0FQR9"/>
<dbReference type="InterPro" id="IPR036890">
    <property type="entry name" value="HATPase_C_sf"/>
</dbReference>
<dbReference type="InterPro" id="IPR003660">
    <property type="entry name" value="HAMP_dom"/>
</dbReference>
<dbReference type="Gene3D" id="6.10.340.10">
    <property type="match status" value="1"/>
</dbReference>
<evidence type="ECO:0000313" key="15">
    <source>
        <dbReference type="Proteomes" id="UP000199651"/>
    </source>
</evidence>
<dbReference type="Pfam" id="PF00512">
    <property type="entry name" value="HisKA"/>
    <property type="match status" value="1"/>
</dbReference>
<dbReference type="SUPFAM" id="SSF55874">
    <property type="entry name" value="ATPase domain of HSP90 chaperone/DNA topoisomerase II/histidine kinase"/>
    <property type="match status" value="1"/>
</dbReference>
<feature type="transmembrane region" description="Helical" evidence="11">
    <location>
        <begin position="20"/>
        <end position="43"/>
    </location>
</feature>
<dbReference type="InterPro" id="IPR003661">
    <property type="entry name" value="HisK_dim/P_dom"/>
</dbReference>
<dbReference type="PROSITE" id="PS50109">
    <property type="entry name" value="HIS_KIN"/>
    <property type="match status" value="1"/>
</dbReference>
<keyword evidence="9" id="KW-0902">Two-component regulatory system</keyword>
<dbReference type="GO" id="GO:0000155">
    <property type="term" value="F:phosphorelay sensor kinase activity"/>
    <property type="evidence" value="ECO:0007669"/>
    <property type="project" value="InterPro"/>
</dbReference>
<keyword evidence="7 14" id="KW-0418">Kinase</keyword>
<dbReference type="InterPro" id="IPR004358">
    <property type="entry name" value="Sig_transdc_His_kin-like_C"/>
</dbReference>
<evidence type="ECO:0000256" key="2">
    <source>
        <dbReference type="ARBA" id="ARBA00004236"/>
    </source>
</evidence>
<dbReference type="Gene3D" id="1.10.287.130">
    <property type="match status" value="1"/>
</dbReference>
<keyword evidence="6 11" id="KW-0812">Transmembrane</keyword>
<dbReference type="PRINTS" id="PR00344">
    <property type="entry name" value="BCTRLSENSOR"/>
</dbReference>
<dbReference type="GO" id="GO:0005886">
    <property type="term" value="C:plasma membrane"/>
    <property type="evidence" value="ECO:0007669"/>
    <property type="project" value="UniProtKB-SubCell"/>
</dbReference>
<dbReference type="Pfam" id="PF02518">
    <property type="entry name" value="HATPase_c"/>
    <property type="match status" value="1"/>
</dbReference>
<keyword evidence="10 11" id="KW-0472">Membrane</keyword>
<dbReference type="PANTHER" id="PTHR45436">
    <property type="entry name" value="SENSOR HISTIDINE KINASE YKOH"/>
    <property type="match status" value="1"/>
</dbReference>
<keyword evidence="4" id="KW-0597">Phosphoprotein</keyword>
<organism evidence="14 15">
    <name type="scientific">Actinokineospora alba</name>
    <dbReference type="NCBI Taxonomy" id="504798"/>
    <lineage>
        <taxon>Bacteria</taxon>
        <taxon>Bacillati</taxon>
        <taxon>Actinomycetota</taxon>
        <taxon>Actinomycetes</taxon>
        <taxon>Pseudonocardiales</taxon>
        <taxon>Pseudonocardiaceae</taxon>
        <taxon>Actinokineospora</taxon>
    </lineage>
</organism>
<feature type="transmembrane region" description="Helical" evidence="11">
    <location>
        <begin position="160"/>
        <end position="183"/>
    </location>
</feature>
<keyword evidence="5" id="KW-0808">Transferase</keyword>
<dbReference type="EMBL" id="FNJB01000001">
    <property type="protein sequence ID" value="SDN96934.1"/>
    <property type="molecule type" value="Genomic_DNA"/>
</dbReference>
<dbReference type="RefSeq" id="WP_091369276.1">
    <property type="nucleotide sequence ID" value="NZ_FNDV01000003.1"/>
</dbReference>
<dbReference type="InterPro" id="IPR005467">
    <property type="entry name" value="His_kinase_dom"/>
</dbReference>
<evidence type="ECO:0000256" key="10">
    <source>
        <dbReference type="ARBA" id="ARBA00023136"/>
    </source>
</evidence>
<comment type="subcellular location">
    <subcellularLocation>
        <location evidence="2">Cell membrane</location>
    </subcellularLocation>
</comment>
<dbReference type="STRING" id="504798.SAMN05421871_103402"/>
<dbReference type="PANTHER" id="PTHR45436:SF5">
    <property type="entry name" value="SENSOR HISTIDINE KINASE TRCS"/>
    <property type="match status" value="1"/>
</dbReference>
<evidence type="ECO:0000313" key="14">
    <source>
        <dbReference type="EMBL" id="SDN96934.1"/>
    </source>
</evidence>
<gene>
    <name evidence="14" type="ORF">SAMN05192558_101469</name>
</gene>
<dbReference type="PROSITE" id="PS50885">
    <property type="entry name" value="HAMP"/>
    <property type="match status" value="1"/>
</dbReference>